<organism evidence="3 4">
    <name type="scientific">Synchytrium endobioticum</name>
    <dbReference type="NCBI Taxonomy" id="286115"/>
    <lineage>
        <taxon>Eukaryota</taxon>
        <taxon>Fungi</taxon>
        <taxon>Fungi incertae sedis</taxon>
        <taxon>Chytridiomycota</taxon>
        <taxon>Chytridiomycota incertae sedis</taxon>
        <taxon>Chytridiomycetes</taxon>
        <taxon>Synchytriales</taxon>
        <taxon>Synchytriaceae</taxon>
        <taxon>Synchytrium</taxon>
    </lineage>
</organism>
<dbReference type="GO" id="GO:0005814">
    <property type="term" value="C:centriole"/>
    <property type="evidence" value="ECO:0007669"/>
    <property type="project" value="TreeGrafter"/>
</dbReference>
<evidence type="ECO:0000313" key="4">
    <source>
        <dbReference type="Proteomes" id="UP000317494"/>
    </source>
</evidence>
<dbReference type="GO" id="GO:0060271">
    <property type="term" value="P:cilium assembly"/>
    <property type="evidence" value="ECO:0007669"/>
    <property type="project" value="TreeGrafter"/>
</dbReference>
<feature type="compositionally biased region" description="Basic and acidic residues" evidence="2">
    <location>
        <begin position="70"/>
        <end position="85"/>
    </location>
</feature>
<keyword evidence="1" id="KW-0175">Coiled coil</keyword>
<reference evidence="3 4" key="1">
    <citation type="journal article" date="2019" name="Sci. Rep.">
        <title>Comparative genomics of chytrid fungi reveal insights into the obligate biotrophic and pathogenic lifestyle of Synchytrium endobioticum.</title>
        <authorList>
            <person name="van de Vossenberg B.T.L.H."/>
            <person name="Warris S."/>
            <person name="Nguyen H.D.T."/>
            <person name="van Gent-Pelzer M.P.E."/>
            <person name="Joly D.L."/>
            <person name="van de Geest H.C."/>
            <person name="Bonants P.J.M."/>
            <person name="Smith D.S."/>
            <person name="Levesque C.A."/>
            <person name="van der Lee T.A.J."/>
        </authorList>
    </citation>
    <scope>NUCLEOTIDE SEQUENCE [LARGE SCALE GENOMIC DNA]</scope>
    <source>
        <strain evidence="3 4">MB42</strain>
    </source>
</reference>
<evidence type="ECO:0000256" key="1">
    <source>
        <dbReference type="SAM" id="Coils"/>
    </source>
</evidence>
<comment type="caution">
    <text evidence="3">The sequence shown here is derived from an EMBL/GenBank/DDBJ whole genome shotgun (WGS) entry which is preliminary data.</text>
</comment>
<feature type="coiled-coil region" evidence="1">
    <location>
        <begin position="149"/>
        <end position="204"/>
    </location>
</feature>
<feature type="compositionally biased region" description="Basic and acidic residues" evidence="2">
    <location>
        <begin position="722"/>
        <end position="731"/>
    </location>
</feature>
<feature type="region of interest" description="Disordered" evidence="2">
    <location>
        <begin position="712"/>
        <end position="749"/>
    </location>
</feature>
<dbReference type="InterPro" id="IPR038911">
    <property type="entry name" value="SCLT1"/>
</dbReference>
<dbReference type="STRING" id="286115.A0A507D7G0"/>
<dbReference type="AlphaFoldDB" id="A0A507D7G0"/>
<feature type="region of interest" description="Disordered" evidence="2">
    <location>
        <begin position="1"/>
        <end position="105"/>
    </location>
</feature>
<evidence type="ECO:0000256" key="2">
    <source>
        <dbReference type="SAM" id="MobiDB-lite"/>
    </source>
</evidence>
<dbReference type="EMBL" id="QEAN01000119">
    <property type="protein sequence ID" value="TPX47295.1"/>
    <property type="molecule type" value="Genomic_DNA"/>
</dbReference>
<proteinExistence type="predicted"/>
<dbReference type="Proteomes" id="UP000317494">
    <property type="component" value="Unassembled WGS sequence"/>
</dbReference>
<evidence type="ECO:0000313" key="3">
    <source>
        <dbReference type="EMBL" id="TPX47295.1"/>
    </source>
</evidence>
<sequence length="749" mass="84669">MERATIAEILAGPDEKNRRMRAQYLSSPRRAGPPDPFIAATAEPDLGAPRAREVHVFSPVSSATDDPASDDGRPNTHKEPDRGASVDHTPAAPDRQAGKPDHAQSDARIRELEQKIRHFDADSGATRPRMPARLAVEQLKAAHQKVDDATESRDTVDTLQAQLDESTRRAARAESDLAETLQQLEGARAHNDSLQADIKKLSTDIKATHMQTSDAKRSQEEIALRYQAAVREASNVAARERDMAAALQVMEAELREFKQVHGVLKADYAALQENHDQVLRVCKKQELRIAEVESELIDSHKALQRALDQAEDSNLEREKAVVREQQAQAEILRLNARVDDIPKKMKAKAEAEVHAVRAQFTADRKSHNDEITALQTEMTDLKSLADRAIREKRSAESELDKLTRCISTEGERVAGIVEDLSTRLRAAERERADAVTKLETFHQRHSRDETRFEADRVALSSRAEDACRRLRRVERELQETKEERVALFSRAAELEHQNKVMEEHKIKATHHATAELNSMCAKYESQVADLTARLQSTSDAHAKACKELQELLCEQRRTGERWKDESARLAASYTSALHDVQTRLARSEERAVEAQESCAVQASRIRDLTAQVTEDRKVVARLQQTLRDADARAADKERGIRDLQRKCLDAAEERKRLQRELDRALLERERMERDRAFQAKHGARNARLAMLPRNDTEHRSLEAAALQAEILRVHQRSSQQSMKHESVKKDDSDTDDEFRPMPPITQVNA</sequence>
<feature type="compositionally biased region" description="Basic and acidic residues" evidence="2">
    <location>
        <begin position="96"/>
        <end position="105"/>
    </location>
</feature>
<gene>
    <name evidence="3" type="ORF">SeMB42_g03370</name>
</gene>
<feature type="coiled-coil region" evidence="1">
    <location>
        <begin position="577"/>
        <end position="674"/>
    </location>
</feature>
<dbReference type="VEuPathDB" id="FungiDB:SeMB42_g03370"/>
<keyword evidence="4" id="KW-1185">Reference proteome</keyword>
<dbReference type="PANTHER" id="PTHR35970">
    <property type="entry name" value="SODIUM CHANNEL AND CLATHRIN LINKER 1"/>
    <property type="match status" value="1"/>
</dbReference>
<accession>A0A507D7G0</accession>
<dbReference type="PANTHER" id="PTHR35970:SF1">
    <property type="entry name" value="SODIUM CHANNEL AND CLATHRIN LINKER 1"/>
    <property type="match status" value="1"/>
</dbReference>
<name>A0A507D7G0_9FUNG</name>
<feature type="coiled-coil region" evidence="1">
    <location>
        <begin position="364"/>
        <end position="540"/>
    </location>
</feature>
<protein>
    <submittedName>
        <fullName evidence="3">Uncharacterized protein</fullName>
    </submittedName>
</protein>